<dbReference type="RefSeq" id="WP_345555480.1">
    <property type="nucleotide sequence ID" value="NZ_BAABIK010000003.1"/>
</dbReference>
<organism evidence="3 4">
    <name type="scientific">Streptomonospora halophila</name>
    <dbReference type="NCBI Taxonomy" id="427369"/>
    <lineage>
        <taxon>Bacteria</taxon>
        <taxon>Bacillati</taxon>
        <taxon>Actinomycetota</taxon>
        <taxon>Actinomycetes</taxon>
        <taxon>Streptosporangiales</taxon>
        <taxon>Nocardiopsidaceae</taxon>
        <taxon>Streptomonospora</taxon>
    </lineage>
</organism>
<dbReference type="CDD" id="cd07012">
    <property type="entry name" value="PBP2_Bug_TTT"/>
    <property type="match status" value="1"/>
</dbReference>
<dbReference type="PIRSF" id="PIRSF017082">
    <property type="entry name" value="YflP"/>
    <property type="match status" value="1"/>
</dbReference>
<protein>
    <submittedName>
        <fullName evidence="3">Tripartite tricarboxylate transporter substrate binding protein</fullName>
    </submittedName>
</protein>
<evidence type="ECO:0000313" key="3">
    <source>
        <dbReference type="EMBL" id="GAA4930393.1"/>
    </source>
</evidence>
<keyword evidence="2" id="KW-0732">Signal</keyword>
<feature type="chain" id="PRO_5046890557" evidence="2">
    <location>
        <begin position="23"/>
        <end position="333"/>
    </location>
</feature>
<dbReference type="Proteomes" id="UP001499993">
    <property type="component" value="Unassembled WGS sequence"/>
</dbReference>
<comment type="caution">
    <text evidence="3">The sequence shown here is derived from an EMBL/GenBank/DDBJ whole genome shotgun (WGS) entry which is preliminary data.</text>
</comment>
<dbReference type="PANTHER" id="PTHR42928">
    <property type="entry name" value="TRICARBOXYLATE-BINDING PROTEIN"/>
    <property type="match status" value="1"/>
</dbReference>
<dbReference type="PROSITE" id="PS51257">
    <property type="entry name" value="PROKAR_LIPOPROTEIN"/>
    <property type="match status" value="1"/>
</dbReference>
<sequence>MPINKPVLLPVLASLASAALVAALTACGAGSSTVQENPDDYPSRELDWTIAFGPGGGNDIMSRTIVEILNKKDLYPADIVVENREGGSGAKGWGHLLSNSGDPYVISSTSGSFITTPLQADTGWTPADFTHIGLFATDDTLFVTPGSSDLTTWEDWVAHAEDEGKVTVGGIGTVNVDYIIQAALAEQAGYKIEYVPFNEEGQLQTALSSGSLDAIVSNPGSIMGQVESGDVNPLLFTGMKRLKALPDVPTGEELGYEDLVSMPRGLILPPDAPDYAREWWITTMKKVVKTDAWQEYLDKNYLTADVRWGDDFTSYLDATGTRFEKELKEQGAI</sequence>
<feature type="signal peptide" evidence="2">
    <location>
        <begin position="1"/>
        <end position="22"/>
    </location>
</feature>
<gene>
    <name evidence="3" type="ORF">GCM10023224_07590</name>
</gene>
<dbReference type="Gene3D" id="3.40.190.10">
    <property type="entry name" value="Periplasmic binding protein-like II"/>
    <property type="match status" value="1"/>
</dbReference>
<evidence type="ECO:0000256" key="2">
    <source>
        <dbReference type="SAM" id="SignalP"/>
    </source>
</evidence>
<evidence type="ECO:0000256" key="1">
    <source>
        <dbReference type="ARBA" id="ARBA00006987"/>
    </source>
</evidence>
<accession>A0ABP9G6E7</accession>
<reference evidence="4" key="1">
    <citation type="journal article" date="2019" name="Int. J. Syst. Evol. Microbiol.">
        <title>The Global Catalogue of Microorganisms (GCM) 10K type strain sequencing project: providing services to taxonomists for standard genome sequencing and annotation.</title>
        <authorList>
            <consortium name="The Broad Institute Genomics Platform"/>
            <consortium name="The Broad Institute Genome Sequencing Center for Infectious Disease"/>
            <person name="Wu L."/>
            <person name="Ma J."/>
        </authorList>
    </citation>
    <scope>NUCLEOTIDE SEQUENCE [LARGE SCALE GENOMIC DNA]</scope>
    <source>
        <strain evidence="4">JCM 18123</strain>
    </source>
</reference>
<dbReference type="InterPro" id="IPR042100">
    <property type="entry name" value="Bug_dom1"/>
</dbReference>
<comment type="similarity">
    <text evidence="1">Belongs to the UPF0065 (bug) family.</text>
</comment>
<keyword evidence="4" id="KW-1185">Reference proteome</keyword>
<dbReference type="InterPro" id="IPR005064">
    <property type="entry name" value="BUG"/>
</dbReference>
<dbReference type="PANTHER" id="PTHR42928:SF1">
    <property type="entry name" value="BLR4371 PROTEIN"/>
    <property type="match status" value="1"/>
</dbReference>
<dbReference type="SUPFAM" id="SSF53850">
    <property type="entry name" value="Periplasmic binding protein-like II"/>
    <property type="match status" value="1"/>
</dbReference>
<dbReference type="Gene3D" id="3.40.190.150">
    <property type="entry name" value="Bordetella uptake gene, domain 1"/>
    <property type="match status" value="1"/>
</dbReference>
<dbReference type="Pfam" id="PF03401">
    <property type="entry name" value="TctC"/>
    <property type="match status" value="1"/>
</dbReference>
<proteinExistence type="inferred from homology"/>
<name>A0ABP9G6E7_9ACTN</name>
<dbReference type="EMBL" id="BAABIK010000003">
    <property type="protein sequence ID" value="GAA4930393.1"/>
    <property type="molecule type" value="Genomic_DNA"/>
</dbReference>
<evidence type="ECO:0000313" key="4">
    <source>
        <dbReference type="Proteomes" id="UP001499993"/>
    </source>
</evidence>